<sequence>MRSAGVAHASSFVTQGYRCRRLATDYSVPLITDVKCVKLFVEALRRLNNQESKVDMSIDCISATTLIRLPGLIDCHVHLREPGDEH</sequence>
<evidence type="ECO:0000313" key="1">
    <source>
        <dbReference type="EMBL" id="CAF4200543.1"/>
    </source>
</evidence>
<protein>
    <recommendedName>
        <fullName evidence="3">Dihydroorotase</fullName>
    </recommendedName>
</protein>
<dbReference type="SUPFAM" id="SSF52335">
    <property type="entry name" value="Methylglyoxal synthase-like"/>
    <property type="match status" value="1"/>
</dbReference>
<dbReference type="Gene3D" id="3.20.20.140">
    <property type="entry name" value="Metal-dependent hydrolases"/>
    <property type="match status" value="1"/>
</dbReference>
<reference evidence="1" key="1">
    <citation type="submission" date="2021-02" db="EMBL/GenBank/DDBJ databases">
        <authorList>
            <person name="Nowell W R."/>
        </authorList>
    </citation>
    <scope>NUCLEOTIDE SEQUENCE</scope>
</reference>
<dbReference type="InterPro" id="IPR036914">
    <property type="entry name" value="MGS-like_dom_sf"/>
</dbReference>
<evidence type="ECO:0008006" key="3">
    <source>
        <dbReference type="Google" id="ProtNLM"/>
    </source>
</evidence>
<dbReference type="Proteomes" id="UP000681720">
    <property type="component" value="Unassembled WGS sequence"/>
</dbReference>
<organism evidence="1 2">
    <name type="scientific">Rotaria magnacalcarata</name>
    <dbReference type="NCBI Taxonomy" id="392030"/>
    <lineage>
        <taxon>Eukaryota</taxon>
        <taxon>Metazoa</taxon>
        <taxon>Spiralia</taxon>
        <taxon>Gnathifera</taxon>
        <taxon>Rotifera</taxon>
        <taxon>Eurotatoria</taxon>
        <taxon>Bdelloidea</taxon>
        <taxon>Philodinida</taxon>
        <taxon>Philodinidae</taxon>
        <taxon>Rotaria</taxon>
    </lineage>
</organism>
<dbReference type="EMBL" id="CAJOBJ010018818">
    <property type="protein sequence ID" value="CAF4200543.1"/>
    <property type="molecule type" value="Genomic_DNA"/>
</dbReference>
<accession>A0A8S2S3F0</accession>
<name>A0A8S2S3F0_9BILA</name>
<feature type="non-terminal residue" evidence="1">
    <location>
        <position position="86"/>
    </location>
</feature>
<gene>
    <name evidence="1" type="ORF">GIL414_LOCUS21585</name>
</gene>
<comment type="caution">
    <text evidence="1">The sequence shown here is derived from an EMBL/GenBank/DDBJ whole genome shotgun (WGS) entry which is preliminary data.</text>
</comment>
<dbReference type="Gene3D" id="3.40.50.1380">
    <property type="entry name" value="Methylglyoxal synthase-like domain"/>
    <property type="match status" value="1"/>
</dbReference>
<dbReference type="AlphaFoldDB" id="A0A8S2S3F0"/>
<evidence type="ECO:0000313" key="2">
    <source>
        <dbReference type="Proteomes" id="UP000681720"/>
    </source>
</evidence>
<proteinExistence type="predicted"/>